<comment type="similarity">
    <text evidence="12">Belongs to the NhaA Na(+)/H(+) (TC 2.A.33) antiporter family.</text>
</comment>
<dbReference type="Gene3D" id="3.40.30.10">
    <property type="entry name" value="Glutaredoxin"/>
    <property type="match status" value="1"/>
</dbReference>
<proteinExistence type="inferred from homology"/>
<feature type="domain" description="Thioredoxin" evidence="13">
    <location>
        <begin position="431"/>
        <end position="612"/>
    </location>
</feature>
<dbReference type="InterPro" id="IPR012336">
    <property type="entry name" value="Thioredoxin-like_fold"/>
</dbReference>
<feature type="transmembrane region" description="Helical" evidence="12">
    <location>
        <begin position="168"/>
        <end position="188"/>
    </location>
</feature>
<dbReference type="NCBIfam" id="TIGR00773">
    <property type="entry name" value="NhaA"/>
    <property type="match status" value="1"/>
</dbReference>
<evidence type="ECO:0000256" key="8">
    <source>
        <dbReference type="ARBA" id="ARBA00023053"/>
    </source>
</evidence>
<evidence type="ECO:0000256" key="9">
    <source>
        <dbReference type="ARBA" id="ARBA00023065"/>
    </source>
</evidence>
<keyword evidence="6 12" id="KW-0812">Transmembrane</keyword>
<evidence type="ECO:0000256" key="3">
    <source>
        <dbReference type="ARBA" id="ARBA00022448"/>
    </source>
</evidence>
<keyword evidence="9 12" id="KW-0406">Ion transport</keyword>
<sequence length="623" mass="66563">MSQQTVEAGPARDRTMLRLRDFMRTESASAGLLVAASMVALLWANSPWSEAYVDLWHTTAEITVGSTQISMDLHHWVNDALMVLFFFVIGLEVRREFAIGELTERRRIVVPLVAGIGGMLVPAGLYLALNPSGEAAAGWGAVIGTDTAFLLGVLALVGPRVSSQLRIFLLTLTVIDDVVAVSVIGIVYTDEVRVVPLVVAVAALAGIALLDKLGQWRASPYVGLVLLAWLATLNAGLHASIAGMVAGLLVPAAEPARSQVEQAARRVRDFRQSPLPGVQRDARAELTRAVSINERLQESLHGWAGYVVVPVFALANAGVDLRGGLLGEALRSPVTWGIVVGLVAGKLLGIWLGSLAAVRLGWGALPQGVGLGHVAAGGALSGIGFTVSLLIIGLAFDDGPVRDQATVGVLLSVAVASLVGWLVFRFAAKYLGQTDAALPTTLSLPVDPDVDHVRGPRDAPMTLVEYLDYECPFCAKATGAALEVKQQLGDRLRYVVRHLPLDVHPHAWPAALAVEAAGRQGKFWEMHDLLFRNQDELEVEDLAGYAAELGLDVEDFLRDLDDDDVVARVRRDLESADESGARGTPTFFIGDERHTGAFDARSLVAALEASAVSDADRGYRRIH</sequence>
<evidence type="ECO:0000256" key="1">
    <source>
        <dbReference type="ARBA" id="ARBA00004429"/>
    </source>
</evidence>
<feature type="transmembrane region" description="Helical" evidence="12">
    <location>
        <begin position="80"/>
        <end position="97"/>
    </location>
</feature>
<comment type="similarity">
    <text evidence="2">In the N-terminal section; belongs to the NhaA Na(+)/H(+) (TC 2.A.33) antiporter family.</text>
</comment>
<keyword evidence="3 12" id="KW-0813">Transport</keyword>
<gene>
    <name evidence="12" type="primary">nhaA</name>
    <name evidence="14" type="ORF">GCM10023226_21650</name>
</gene>
<keyword evidence="7 12" id="KW-1133">Transmembrane helix</keyword>
<feature type="transmembrane region" description="Helical" evidence="12">
    <location>
        <begin position="194"/>
        <end position="210"/>
    </location>
</feature>
<keyword evidence="4 12" id="KW-0050">Antiport</keyword>
<dbReference type="PROSITE" id="PS51352">
    <property type="entry name" value="THIOREDOXIN_2"/>
    <property type="match status" value="1"/>
</dbReference>
<dbReference type="Pfam" id="PF06965">
    <property type="entry name" value="Na_H_antiport_1"/>
    <property type="match status" value="1"/>
</dbReference>
<evidence type="ECO:0000259" key="13">
    <source>
        <dbReference type="PROSITE" id="PS51352"/>
    </source>
</evidence>
<dbReference type="InterPro" id="IPR013766">
    <property type="entry name" value="Thioredoxin_domain"/>
</dbReference>
<feature type="transmembrane region" description="Helical" evidence="12">
    <location>
        <begin position="109"/>
        <end position="129"/>
    </location>
</feature>
<evidence type="ECO:0000256" key="12">
    <source>
        <dbReference type="HAMAP-Rule" id="MF_01844"/>
    </source>
</evidence>
<evidence type="ECO:0000313" key="15">
    <source>
        <dbReference type="Proteomes" id="UP001500621"/>
    </source>
</evidence>
<dbReference type="Gene3D" id="1.20.1530.10">
    <property type="entry name" value="Na+/H+ antiporter like domain"/>
    <property type="match status" value="1"/>
</dbReference>
<dbReference type="HAMAP" id="MF_01844">
    <property type="entry name" value="NhaA"/>
    <property type="match status" value="1"/>
</dbReference>
<comment type="caution">
    <text evidence="14">The sequence shown here is derived from an EMBL/GenBank/DDBJ whole genome shotgun (WGS) entry which is preliminary data.</text>
</comment>
<keyword evidence="8 12" id="KW-0915">Sodium</keyword>
<dbReference type="PANTHER" id="PTHR30341:SF0">
    <property type="entry name" value="NA(+)_H(+) ANTIPORTER NHAA"/>
    <property type="match status" value="1"/>
</dbReference>
<comment type="catalytic activity">
    <reaction evidence="12">
        <text>Na(+)(in) + 2 H(+)(out) = Na(+)(out) + 2 H(+)(in)</text>
        <dbReference type="Rhea" id="RHEA:29251"/>
        <dbReference type="ChEBI" id="CHEBI:15378"/>
        <dbReference type="ChEBI" id="CHEBI:29101"/>
    </reaction>
</comment>
<keyword evidence="5 12" id="KW-1003">Cell membrane</keyword>
<dbReference type="InterPro" id="IPR023171">
    <property type="entry name" value="Na/H_antiporter_dom_sf"/>
</dbReference>
<evidence type="ECO:0000256" key="4">
    <source>
        <dbReference type="ARBA" id="ARBA00022449"/>
    </source>
</evidence>
<evidence type="ECO:0000256" key="2">
    <source>
        <dbReference type="ARBA" id="ARBA00007006"/>
    </source>
</evidence>
<evidence type="ECO:0000256" key="5">
    <source>
        <dbReference type="ARBA" id="ARBA00022475"/>
    </source>
</evidence>
<feature type="transmembrane region" description="Helical" evidence="12">
    <location>
        <begin position="222"/>
        <end position="250"/>
    </location>
</feature>
<feature type="transmembrane region" description="Helical" evidence="12">
    <location>
        <begin position="408"/>
        <end position="428"/>
    </location>
</feature>
<comment type="subcellular location">
    <subcellularLocation>
        <location evidence="1">Cell inner membrane</location>
        <topology evidence="1">Multi-pass membrane protein</topology>
    </subcellularLocation>
    <subcellularLocation>
        <location evidence="12">Cell membrane</location>
        <topology evidence="12">Multi-pass membrane protein</topology>
    </subcellularLocation>
</comment>
<evidence type="ECO:0000256" key="6">
    <source>
        <dbReference type="ARBA" id="ARBA00022692"/>
    </source>
</evidence>
<evidence type="ECO:0000313" key="14">
    <source>
        <dbReference type="EMBL" id="GAA4684025.1"/>
    </source>
</evidence>
<dbReference type="InterPro" id="IPR036249">
    <property type="entry name" value="Thioredoxin-like_sf"/>
</dbReference>
<accession>A0ABP8W9C9</accession>
<keyword evidence="10 12" id="KW-0472">Membrane</keyword>
<dbReference type="RefSeq" id="WP_345265622.1">
    <property type="nucleotide sequence ID" value="NZ_BAABIM010000002.1"/>
</dbReference>
<evidence type="ECO:0000256" key="11">
    <source>
        <dbReference type="ARBA" id="ARBA00023201"/>
    </source>
</evidence>
<protein>
    <recommendedName>
        <fullName evidence="12">Na(+)/H(+) antiporter NhaA</fullName>
    </recommendedName>
    <alternativeName>
        <fullName evidence="12">Sodium/proton antiporter NhaA</fullName>
    </alternativeName>
</protein>
<feature type="transmembrane region" description="Helical" evidence="12">
    <location>
        <begin position="135"/>
        <end position="156"/>
    </location>
</feature>
<organism evidence="14 15">
    <name type="scientific">Nocardioides nanhaiensis</name>
    <dbReference type="NCBI Taxonomy" id="1476871"/>
    <lineage>
        <taxon>Bacteria</taxon>
        <taxon>Bacillati</taxon>
        <taxon>Actinomycetota</taxon>
        <taxon>Actinomycetes</taxon>
        <taxon>Propionibacteriales</taxon>
        <taxon>Nocardioidaceae</taxon>
        <taxon>Nocardioides</taxon>
    </lineage>
</organism>
<evidence type="ECO:0000256" key="7">
    <source>
        <dbReference type="ARBA" id="ARBA00022989"/>
    </source>
</evidence>
<dbReference type="Proteomes" id="UP001500621">
    <property type="component" value="Unassembled WGS sequence"/>
</dbReference>
<feature type="transmembrane region" description="Helical" evidence="12">
    <location>
        <begin position="374"/>
        <end position="396"/>
    </location>
</feature>
<dbReference type="InterPro" id="IPR004670">
    <property type="entry name" value="NhaA"/>
</dbReference>
<dbReference type="PANTHER" id="PTHR30341">
    <property type="entry name" value="SODIUM ION/PROTON ANTIPORTER NHAA-RELATED"/>
    <property type="match status" value="1"/>
</dbReference>
<name>A0ABP8W9C9_9ACTN</name>
<feature type="transmembrane region" description="Helical" evidence="12">
    <location>
        <begin position="333"/>
        <end position="354"/>
    </location>
</feature>
<keyword evidence="11 12" id="KW-0739">Sodium transport</keyword>
<reference evidence="15" key="1">
    <citation type="journal article" date="2019" name="Int. J. Syst. Evol. Microbiol.">
        <title>The Global Catalogue of Microorganisms (GCM) 10K type strain sequencing project: providing services to taxonomists for standard genome sequencing and annotation.</title>
        <authorList>
            <consortium name="The Broad Institute Genomics Platform"/>
            <consortium name="The Broad Institute Genome Sequencing Center for Infectious Disease"/>
            <person name="Wu L."/>
            <person name="Ma J."/>
        </authorList>
    </citation>
    <scope>NUCLEOTIDE SEQUENCE [LARGE SCALE GENOMIC DNA]</scope>
    <source>
        <strain evidence="15">JCM 18127</strain>
    </source>
</reference>
<dbReference type="Pfam" id="PF13462">
    <property type="entry name" value="Thioredoxin_4"/>
    <property type="match status" value="1"/>
</dbReference>
<dbReference type="EMBL" id="BAABIM010000002">
    <property type="protein sequence ID" value="GAA4684025.1"/>
    <property type="molecule type" value="Genomic_DNA"/>
</dbReference>
<evidence type="ECO:0000256" key="10">
    <source>
        <dbReference type="ARBA" id="ARBA00023136"/>
    </source>
</evidence>
<keyword evidence="15" id="KW-1185">Reference proteome</keyword>
<comment type="function">
    <text evidence="12">Na(+)/H(+) antiporter that extrudes sodium in exchange for external protons.</text>
</comment>
<feature type="transmembrane region" description="Helical" evidence="12">
    <location>
        <begin position="22"/>
        <end position="44"/>
    </location>
</feature>
<dbReference type="SUPFAM" id="SSF52833">
    <property type="entry name" value="Thioredoxin-like"/>
    <property type="match status" value="1"/>
</dbReference>